<dbReference type="Proteomes" id="UP000825701">
    <property type="component" value="Chromosome"/>
</dbReference>
<feature type="region of interest" description="Disordered" evidence="1">
    <location>
        <begin position="100"/>
        <end position="170"/>
    </location>
</feature>
<gene>
    <name evidence="2" type="ORF">K6K41_24470</name>
</gene>
<accession>A0A9E6UPI2</accession>
<evidence type="ECO:0000313" key="2">
    <source>
        <dbReference type="EMBL" id="QZN99779.1"/>
    </source>
</evidence>
<dbReference type="EMBL" id="CP081869">
    <property type="protein sequence ID" value="QZN99779.1"/>
    <property type="molecule type" value="Genomic_DNA"/>
</dbReference>
<organism evidence="2 3">
    <name type="scientific">Chenggangzhangella methanolivorans</name>
    <dbReference type="NCBI Taxonomy" id="1437009"/>
    <lineage>
        <taxon>Bacteria</taxon>
        <taxon>Pseudomonadati</taxon>
        <taxon>Pseudomonadota</taxon>
        <taxon>Alphaproteobacteria</taxon>
        <taxon>Hyphomicrobiales</taxon>
        <taxon>Methylopilaceae</taxon>
        <taxon>Chenggangzhangella</taxon>
    </lineage>
</organism>
<proteinExistence type="predicted"/>
<evidence type="ECO:0000313" key="3">
    <source>
        <dbReference type="Proteomes" id="UP000825701"/>
    </source>
</evidence>
<dbReference type="SUPFAM" id="SSF46785">
    <property type="entry name" value="Winged helix' DNA-binding domain"/>
    <property type="match status" value="1"/>
</dbReference>
<dbReference type="AlphaFoldDB" id="A0A9E6UPI2"/>
<keyword evidence="3" id="KW-1185">Reference proteome</keyword>
<dbReference type="InterPro" id="IPR036390">
    <property type="entry name" value="WH_DNA-bd_sf"/>
</dbReference>
<feature type="compositionally biased region" description="Basic and acidic residues" evidence="1">
    <location>
        <begin position="148"/>
        <end position="170"/>
    </location>
</feature>
<dbReference type="Gene3D" id="1.10.10.10">
    <property type="entry name" value="Winged helix-like DNA-binding domain superfamily/Winged helix DNA-binding domain"/>
    <property type="match status" value="1"/>
</dbReference>
<dbReference type="InterPro" id="IPR036388">
    <property type="entry name" value="WH-like_DNA-bd_sf"/>
</dbReference>
<dbReference type="KEGG" id="cmet:K6K41_24470"/>
<sequence length="373" mass="40516">MSGPRYSVIPAGAICDPRLDGRYDLKVLGLLGTHSDNSGWCYRSQATMAEQLGCGRATVQRALDRLEEFGWIERLAQLRDDGATSVNAYRVVLDVEDADPPASPVRRARPPYERAGARPFHGRAGIRTSPEKTNGRESAGAVGQDRQGAGREDEGDAEARREAAQADERDVEARLAAFRPIWPTTPTDDAMSVEAAMRALDPESRAEAVAGAPVFLAALKADRRKITISGETFLRRRRWEPAVEAAKAQAAGGGAARPGATAAVFDPLTKIWWAGQLMRAKAGVTGFELRKTITLAQSRVGWRPANPEAREAAETLADTLRPTPSDGERAGRWFAWFRERGADFGVLLSGKAIFVFLPDHDPPDEGEDDEMVA</sequence>
<protein>
    <submittedName>
        <fullName evidence="2">Helix-turn-helix domain-containing protein</fullName>
    </submittedName>
</protein>
<name>A0A9E6UPI2_9HYPH</name>
<dbReference type="RefSeq" id="WP_261402890.1">
    <property type="nucleotide sequence ID" value="NZ_CP081869.1"/>
</dbReference>
<evidence type="ECO:0000256" key="1">
    <source>
        <dbReference type="SAM" id="MobiDB-lite"/>
    </source>
</evidence>
<reference evidence="2" key="1">
    <citation type="submission" date="2021-08" db="EMBL/GenBank/DDBJ databases">
        <authorList>
            <person name="Zhang H."/>
            <person name="Xu M."/>
            <person name="Yu Z."/>
            <person name="Yang L."/>
            <person name="Cai Y."/>
        </authorList>
    </citation>
    <scope>NUCLEOTIDE SEQUENCE</scope>
    <source>
        <strain evidence="2">CHL1</strain>
    </source>
</reference>
<dbReference type="Pfam" id="PF13730">
    <property type="entry name" value="HTH_36"/>
    <property type="match status" value="1"/>
</dbReference>